<dbReference type="InterPro" id="IPR029041">
    <property type="entry name" value="FAD-linked_oxidoreductase-like"/>
</dbReference>
<gene>
    <name evidence="10" type="ORF">FAK_19050</name>
</gene>
<dbReference type="Pfam" id="PF02219">
    <property type="entry name" value="MTHFR"/>
    <property type="match status" value="1"/>
</dbReference>
<keyword evidence="6 9" id="KW-0560">Oxidoreductase</keyword>
<dbReference type="AlphaFoldDB" id="A0AAU9EJS6"/>
<comment type="cofactor">
    <cofactor evidence="1 9">
        <name>FAD</name>
        <dbReference type="ChEBI" id="CHEBI:57692"/>
    </cofactor>
</comment>
<dbReference type="PANTHER" id="PTHR45754">
    <property type="entry name" value="METHYLENETETRAHYDROFOLATE REDUCTASE"/>
    <property type="match status" value="1"/>
</dbReference>
<comment type="pathway">
    <text evidence="2 9">One-carbon metabolism; tetrahydrofolate interconversion.</text>
</comment>
<dbReference type="EMBL" id="AP028679">
    <property type="protein sequence ID" value="BEQ14839.1"/>
    <property type="molecule type" value="Genomic_DNA"/>
</dbReference>
<dbReference type="GO" id="GO:0035999">
    <property type="term" value="P:tetrahydrofolate interconversion"/>
    <property type="evidence" value="ECO:0007669"/>
    <property type="project" value="TreeGrafter"/>
</dbReference>
<organism evidence="10 11">
    <name type="scientific">Desulfoferula mesophila</name>
    <dbReference type="NCBI Taxonomy" id="3058419"/>
    <lineage>
        <taxon>Bacteria</taxon>
        <taxon>Pseudomonadati</taxon>
        <taxon>Thermodesulfobacteriota</taxon>
        <taxon>Desulfarculia</taxon>
        <taxon>Desulfarculales</taxon>
        <taxon>Desulfarculaceae</taxon>
        <taxon>Desulfoferula</taxon>
    </lineage>
</organism>
<name>A0AAU9EJS6_9BACT</name>
<keyword evidence="11" id="KW-1185">Reference proteome</keyword>
<dbReference type="SUPFAM" id="SSF51730">
    <property type="entry name" value="FAD-linked oxidoreductase"/>
    <property type="match status" value="1"/>
</dbReference>
<dbReference type="GO" id="GO:0009086">
    <property type="term" value="P:methionine biosynthetic process"/>
    <property type="evidence" value="ECO:0007669"/>
    <property type="project" value="TreeGrafter"/>
</dbReference>
<evidence type="ECO:0000256" key="6">
    <source>
        <dbReference type="ARBA" id="ARBA00023002"/>
    </source>
</evidence>
<dbReference type="KEGG" id="dmp:FAK_19050"/>
<evidence type="ECO:0000256" key="8">
    <source>
        <dbReference type="ARBA" id="ARBA00048628"/>
    </source>
</evidence>
<proteinExistence type="inferred from homology"/>
<evidence type="ECO:0000256" key="2">
    <source>
        <dbReference type="ARBA" id="ARBA00004777"/>
    </source>
</evidence>
<dbReference type="GO" id="GO:0106312">
    <property type="term" value="F:methylenetetrahydrofolate reductase (NADH) activity"/>
    <property type="evidence" value="ECO:0007669"/>
    <property type="project" value="UniProtKB-EC"/>
</dbReference>
<evidence type="ECO:0000256" key="5">
    <source>
        <dbReference type="ARBA" id="ARBA00022827"/>
    </source>
</evidence>
<keyword evidence="5 9" id="KW-0274">FAD</keyword>
<evidence type="ECO:0000256" key="7">
    <source>
        <dbReference type="ARBA" id="ARBA00034478"/>
    </source>
</evidence>
<dbReference type="RefSeq" id="WP_338606511.1">
    <property type="nucleotide sequence ID" value="NZ_AP028679.1"/>
</dbReference>
<dbReference type="CDD" id="cd00537">
    <property type="entry name" value="MTHFR"/>
    <property type="match status" value="1"/>
</dbReference>
<keyword evidence="4 9" id="KW-0285">Flavoprotein</keyword>
<dbReference type="GO" id="GO:0071949">
    <property type="term" value="F:FAD binding"/>
    <property type="evidence" value="ECO:0007669"/>
    <property type="project" value="TreeGrafter"/>
</dbReference>
<evidence type="ECO:0000256" key="3">
    <source>
        <dbReference type="ARBA" id="ARBA00006743"/>
    </source>
</evidence>
<comment type="catalytic activity">
    <reaction evidence="8">
        <text>(6S)-5-methyl-5,6,7,8-tetrahydrofolate + NAD(+) = (6R)-5,10-methylene-5,6,7,8-tetrahydrofolate + NADH + H(+)</text>
        <dbReference type="Rhea" id="RHEA:19821"/>
        <dbReference type="ChEBI" id="CHEBI:15378"/>
        <dbReference type="ChEBI" id="CHEBI:15636"/>
        <dbReference type="ChEBI" id="CHEBI:18608"/>
        <dbReference type="ChEBI" id="CHEBI:57540"/>
        <dbReference type="ChEBI" id="CHEBI:57945"/>
        <dbReference type="EC" id="1.5.1.54"/>
    </reaction>
    <physiologicalReaction direction="right-to-left" evidence="8">
        <dbReference type="Rhea" id="RHEA:19823"/>
    </physiologicalReaction>
</comment>
<sequence>MSLKAGTKLEKVLAAGQFALTTEVGPPRGPDVDEVLKKAEVLRGIADAYNVTDNQTAVVRMSSIAGSKILLDAGLEPVAQMTCRDRNRIAMQSDLLGAAALGLKNILAISGDHQGAGASGKLKGHPGAKGVYDVDSIQLINIIKNMRDEGLQAGGDSLTSKPQFFIGAAWTPLGPPVEFRVLRLAKKVAAGADFIQTQAVYDIKAFAEQLAKAVDMGLTEKTAILPGLIVPRSAGMLNYMNKNVPGVVVPQELIDRMKGASDPQAEGIKVTIELIEQVRELTGVKGVHLQAIEAEELLPEIINQAGLSPRPEV</sequence>
<dbReference type="Proteomes" id="UP001366166">
    <property type="component" value="Chromosome"/>
</dbReference>
<comment type="similarity">
    <text evidence="3 9">Belongs to the methylenetetrahydrofolate reductase family.</text>
</comment>
<evidence type="ECO:0000313" key="10">
    <source>
        <dbReference type="EMBL" id="BEQ14839.1"/>
    </source>
</evidence>
<evidence type="ECO:0000256" key="9">
    <source>
        <dbReference type="RuleBase" id="RU003862"/>
    </source>
</evidence>
<accession>A0AAU9EJS6</accession>
<dbReference type="Gene3D" id="3.20.20.220">
    <property type="match status" value="1"/>
</dbReference>
<protein>
    <recommendedName>
        <fullName evidence="9">Methylenetetrahydrofolate reductase</fullName>
    </recommendedName>
</protein>
<evidence type="ECO:0000256" key="1">
    <source>
        <dbReference type="ARBA" id="ARBA00001974"/>
    </source>
</evidence>
<evidence type="ECO:0000313" key="11">
    <source>
        <dbReference type="Proteomes" id="UP001366166"/>
    </source>
</evidence>
<dbReference type="InterPro" id="IPR003171">
    <property type="entry name" value="Mehydrof_redctse-like"/>
</dbReference>
<evidence type="ECO:0000256" key="4">
    <source>
        <dbReference type="ARBA" id="ARBA00022630"/>
    </source>
</evidence>
<dbReference type="PANTHER" id="PTHR45754:SF3">
    <property type="entry name" value="METHYLENETETRAHYDROFOLATE REDUCTASE (NADPH)"/>
    <property type="match status" value="1"/>
</dbReference>
<reference evidence="11" key="1">
    <citation type="journal article" date="2023" name="Arch. Microbiol.">
        <title>Desulfoferula mesophilus gen. nov. sp. nov., a mesophilic sulfate-reducing bacterium isolated from a brackish lake sediment.</title>
        <authorList>
            <person name="Watanabe T."/>
            <person name="Yabe T."/>
            <person name="Tsuji J.M."/>
            <person name="Fukui M."/>
        </authorList>
    </citation>
    <scope>NUCLEOTIDE SEQUENCE [LARGE SCALE GENOMIC DNA]</scope>
    <source>
        <strain evidence="11">12FAK</strain>
    </source>
</reference>
<dbReference type="GO" id="GO:0005829">
    <property type="term" value="C:cytosol"/>
    <property type="evidence" value="ECO:0007669"/>
    <property type="project" value="TreeGrafter"/>
</dbReference>
<comment type="pathway">
    <text evidence="7">Amino-acid biosynthesis; L-methionine biosynthesis via de novo pathway.</text>
</comment>